<evidence type="ECO:0000256" key="7">
    <source>
        <dbReference type="ARBA" id="ARBA00023163"/>
    </source>
</evidence>
<dbReference type="InterPro" id="IPR057993">
    <property type="entry name" value="HD-Zip_IV_C"/>
</dbReference>
<evidence type="ECO:0000259" key="12">
    <source>
        <dbReference type="PROSITE" id="PS50071"/>
    </source>
</evidence>
<dbReference type="PROSITE" id="PS50848">
    <property type="entry name" value="START"/>
    <property type="match status" value="1"/>
</dbReference>
<dbReference type="PANTHER" id="PTHR45654:SF93">
    <property type="entry name" value="HOMEOBOX-LEUCINE ZIPPER PROTEIN HDG2-RELATED"/>
    <property type="match status" value="1"/>
</dbReference>
<dbReference type="Gramene" id="evm.model.10.1492">
    <property type="protein sequence ID" value="cds.evm.model.10.1492"/>
    <property type="gene ID" value="evm.TU.10.1492"/>
</dbReference>
<dbReference type="InterPro" id="IPR023393">
    <property type="entry name" value="START-like_dom_sf"/>
</dbReference>
<feature type="DNA-binding region" description="Homeobox" evidence="9">
    <location>
        <begin position="68"/>
        <end position="127"/>
    </location>
</feature>
<dbReference type="InterPro" id="IPR002913">
    <property type="entry name" value="START_lipid-bd_dom"/>
</dbReference>
<dbReference type="GO" id="GO:0003677">
    <property type="term" value="F:DNA binding"/>
    <property type="evidence" value="ECO:0007669"/>
    <property type="project" value="UniProtKB-UniRule"/>
</dbReference>
<dbReference type="InterPro" id="IPR017970">
    <property type="entry name" value="Homeobox_CS"/>
</dbReference>
<keyword evidence="6 9" id="KW-0371">Homeobox</keyword>
<accession>A0A803QJW9</accession>
<dbReference type="OMA" id="QWSMVFA"/>
<keyword evidence="4" id="KW-0175">Coiled coil</keyword>
<feature type="compositionally biased region" description="Polar residues" evidence="11">
    <location>
        <begin position="45"/>
        <end position="55"/>
    </location>
</feature>
<dbReference type="Pfam" id="PF25797">
    <property type="entry name" value="PDF2_C"/>
    <property type="match status" value="1"/>
</dbReference>
<evidence type="ECO:0008006" key="16">
    <source>
        <dbReference type="Google" id="ProtNLM"/>
    </source>
</evidence>
<evidence type="ECO:0000313" key="14">
    <source>
        <dbReference type="EnsemblPlants" id="cds.evm.model.10.1492"/>
    </source>
</evidence>
<dbReference type="PANTHER" id="PTHR45654">
    <property type="entry name" value="HOMEOBOX-LEUCINE ZIPPER PROTEIN MERISTEM L1"/>
    <property type="match status" value="1"/>
</dbReference>
<dbReference type="GO" id="GO:0000981">
    <property type="term" value="F:DNA-binding transcription factor activity, RNA polymerase II-specific"/>
    <property type="evidence" value="ECO:0007669"/>
    <property type="project" value="InterPro"/>
</dbReference>
<dbReference type="InterPro" id="IPR042160">
    <property type="entry name" value="HD-Zip_IV"/>
</dbReference>
<dbReference type="SUPFAM" id="SSF55961">
    <property type="entry name" value="Bet v1-like"/>
    <property type="match status" value="2"/>
</dbReference>
<comment type="similarity">
    <text evidence="2">Belongs to the HD-ZIP homeobox family. Class IV subfamily.</text>
</comment>
<evidence type="ECO:0000256" key="1">
    <source>
        <dbReference type="ARBA" id="ARBA00004123"/>
    </source>
</evidence>
<keyword evidence="5 9" id="KW-0238">DNA-binding</keyword>
<dbReference type="EnsemblPlants" id="evm.model.10.1492">
    <property type="protein sequence ID" value="cds.evm.model.10.1492"/>
    <property type="gene ID" value="evm.TU.10.1492"/>
</dbReference>
<organism evidence="14 15">
    <name type="scientific">Cannabis sativa</name>
    <name type="common">Hemp</name>
    <name type="synonym">Marijuana</name>
    <dbReference type="NCBI Taxonomy" id="3483"/>
    <lineage>
        <taxon>Eukaryota</taxon>
        <taxon>Viridiplantae</taxon>
        <taxon>Streptophyta</taxon>
        <taxon>Embryophyta</taxon>
        <taxon>Tracheophyta</taxon>
        <taxon>Spermatophyta</taxon>
        <taxon>Magnoliopsida</taxon>
        <taxon>eudicotyledons</taxon>
        <taxon>Gunneridae</taxon>
        <taxon>Pentapetalae</taxon>
        <taxon>rosids</taxon>
        <taxon>fabids</taxon>
        <taxon>Rosales</taxon>
        <taxon>Cannabaceae</taxon>
        <taxon>Cannabis</taxon>
    </lineage>
</organism>
<evidence type="ECO:0000256" key="2">
    <source>
        <dbReference type="ARBA" id="ARBA00006789"/>
    </source>
</evidence>
<dbReference type="PROSITE" id="PS00027">
    <property type="entry name" value="HOMEOBOX_1"/>
    <property type="match status" value="1"/>
</dbReference>
<evidence type="ECO:0000256" key="4">
    <source>
        <dbReference type="ARBA" id="ARBA00023054"/>
    </source>
</evidence>
<sequence>MFQPNMMEGSGHQLLHPLDMTAQNTTSESDLNARLGRDDDVFDSATKSGSENQDGGASGDDHDQQRPKKKRYHRHTQHQIQEMEAFFKECPHPDDKQRKELSRELGLEPLQVKFWFQNKRTQMKTQHERHENTQLRTENDKLRADNMRYREALSNASCPNCGGPTAIGEMSFDEHHLRLENARLREEIDRISAIAAKYVGKPVVSYPILSSPATPRPLELGVGNFGSQAAMGGEMYGGGGSTGDLLRTMSAPNEADKPMIIELAVAAMEELIRMAQMGEPLWMTSLDGASAVLNEDEYVRTFPRGIGPKPAGFKCEASRETAVVIMNHINLVEILMDVNQWSTVFSGIVSRAMALEVLSTGVAGNFNGALQVMTAEFQVPSPLVPTRESYYVRYCKQHADGTWAVVDVSLDNLRPSPAVRCRRRPSGCLIQEMPNGYSKVTWVEHVEVDDRGVHNLYKQLVNSGHGFGAKRWVATLDRQCERLASAMATNIPTGDVGVITNQEGRKSMLKLAERMVISFCAGVSASTTHTWTTLSGTGADDVRVMTRKSVDDPGRPPGIVLSAATSFWLPVPPKRVFDFLRDEHSRSEWDILSNGGVVQEMAHIANGRETGNCVSLLRVNSANSSQSNMLILQESCTDQTASFVIYAPVDIVAMNVVLNGGDPDYVALLPSGFAILPDGSGGGGDGIVEPCSSGGSLLTVAFQILVDSVPTAKLSLGSVATVNNLIACTVERIKASLSCDTA</sequence>
<dbReference type="Pfam" id="PF01852">
    <property type="entry name" value="START"/>
    <property type="match status" value="1"/>
</dbReference>
<dbReference type="GO" id="GO:0005634">
    <property type="term" value="C:nucleus"/>
    <property type="evidence" value="ECO:0007669"/>
    <property type="project" value="UniProtKB-SubCell"/>
</dbReference>
<comment type="subcellular location">
    <subcellularLocation>
        <location evidence="1 9 10">Nucleus</location>
    </subcellularLocation>
</comment>
<evidence type="ECO:0000256" key="11">
    <source>
        <dbReference type="SAM" id="MobiDB-lite"/>
    </source>
</evidence>
<dbReference type="Pfam" id="PF00046">
    <property type="entry name" value="Homeodomain"/>
    <property type="match status" value="1"/>
</dbReference>
<feature type="domain" description="START" evidence="13">
    <location>
        <begin position="253"/>
        <end position="485"/>
    </location>
</feature>
<evidence type="ECO:0000256" key="10">
    <source>
        <dbReference type="RuleBase" id="RU000682"/>
    </source>
</evidence>
<feature type="domain" description="Homeobox" evidence="12">
    <location>
        <begin position="66"/>
        <end position="126"/>
    </location>
</feature>
<evidence type="ECO:0000256" key="8">
    <source>
        <dbReference type="ARBA" id="ARBA00023242"/>
    </source>
</evidence>
<dbReference type="EMBL" id="UZAU01000821">
    <property type="status" value="NOT_ANNOTATED_CDS"/>
    <property type="molecule type" value="Genomic_DNA"/>
</dbReference>
<evidence type="ECO:0000256" key="5">
    <source>
        <dbReference type="ARBA" id="ARBA00023125"/>
    </source>
</evidence>
<dbReference type="CDD" id="cd08875">
    <property type="entry name" value="START_ArGLABRA2_like"/>
    <property type="match status" value="1"/>
</dbReference>
<dbReference type="AlphaFoldDB" id="A0A803QJW9"/>
<proteinExistence type="inferred from homology"/>
<feature type="region of interest" description="Disordered" evidence="11">
    <location>
        <begin position="23"/>
        <end position="78"/>
    </location>
</feature>
<protein>
    <recommendedName>
        <fullName evidence="16">Homeobox-leucine zipper protein HDG2</fullName>
    </recommendedName>
</protein>
<dbReference type="Gene3D" id="1.10.10.60">
    <property type="entry name" value="Homeodomain-like"/>
    <property type="match status" value="1"/>
</dbReference>
<keyword evidence="15" id="KW-1185">Reference proteome</keyword>
<dbReference type="GO" id="GO:0008289">
    <property type="term" value="F:lipid binding"/>
    <property type="evidence" value="ECO:0007669"/>
    <property type="project" value="InterPro"/>
</dbReference>
<evidence type="ECO:0000256" key="3">
    <source>
        <dbReference type="ARBA" id="ARBA00023015"/>
    </source>
</evidence>
<dbReference type="FunFam" id="1.10.10.60:FF:000229">
    <property type="entry name" value="Homeobox-leucine zipper protein HDG1"/>
    <property type="match status" value="1"/>
</dbReference>
<dbReference type="Gene3D" id="3.30.530.20">
    <property type="match status" value="1"/>
</dbReference>
<name>A0A803QJW9_CANSA</name>
<dbReference type="InterPro" id="IPR001356">
    <property type="entry name" value="HD"/>
</dbReference>
<evidence type="ECO:0000256" key="6">
    <source>
        <dbReference type="ARBA" id="ARBA00023155"/>
    </source>
</evidence>
<dbReference type="SMART" id="SM00234">
    <property type="entry name" value="START"/>
    <property type="match status" value="1"/>
</dbReference>
<keyword evidence="3" id="KW-0805">Transcription regulation</keyword>
<dbReference type="PROSITE" id="PS50071">
    <property type="entry name" value="HOMEOBOX_2"/>
    <property type="match status" value="1"/>
</dbReference>
<keyword evidence="8 9" id="KW-0539">Nucleus</keyword>
<dbReference type="FunFam" id="3.30.530.20:FF:000026">
    <property type="entry name" value="Homeobox-leucine zipper protein GLABRA 2"/>
    <property type="match status" value="1"/>
</dbReference>
<keyword evidence="7" id="KW-0804">Transcription</keyword>
<dbReference type="SUPFAM" id="SSF46689">
    <property type="entry name" value="Homeodomain-like"/>
    <property type="match status" value="1"/>
</dbReference>
<evidence type="ECO:0000256" key="9">
    <source>
        <dbReference type="PROSITE-ProRule" id="PRU00108"/>
    </source>
</evidence>
<reference evidence="14" key="1">
    <citation type="submission" date="2021-03" db="UniProtKB">
        <authorList>
            <consortium name="EnsemblPlants"/>
        </authorList>
    </citation>
    <scope>IDENTIFICATION</scope>
</reference>
<dbReference type="CDD" id="cd00086">
    <property type="entry name" value="homeodomain"/>
    <property type="match status" value="1"/>
</dbReference>
<dbReference type="InterPro" id="IPR009057">
    <property type="entry name" value="Homeodomain-like_sf"/>
</dbReference>
<feature type="compositionally biased region" description="Basic residues" evidence="11">
    <location>
        <begin position="67"/>
        <end position="77"/>
    </location>
</feature>
<evidence type="ECO:0000259" key="13">
    <source>
        <dbReference type="PROSITE" id="PS50848"/>
    </source>
</evidence>
<dbReference type="GO" id="GO:0030154">
    <property type="term" value="P:cell differentiation"/>
    <property type="evidence" value="ECO:0007669"/>
    <property type="project" value="UniProtKB-ARBA"/>
</dbReference>
<evidence type="ECO:0000313" key="15">
    <source>
        <dbReference type="Proteomes" id="UP000596661"/>
    </source>
</evidence>
<dbReference type="SMART" id="SM00389">
    <property type="entry name" value="HOX"/>
    <property type="match status" value="1"/>
</dbReference>
<dbReference type="Proteomes" id="UP000596661">
    <property type="component" value="Unassembled WGS sequence"/>
</dbReference>